<protein>
    <submittedName>
        <fullName evidence="7">Lipopolysaccharide biosynthesis protein</fullName>
    </submittedName>
</protein>
<dbReference type="Pfam" id="PF01943">
    <property type="entry name" value="Polysacc_synt"/>
    <property type="match status" value="1"/>
</dbReference>
<keyword evidence="3 6" id="KW-0812">Transmembrane</keyword>
<dbReference type="PANTHER" id="PTHR30250">
    <property type="entry name" value="PST FAMILY PREDICTED COLANIC ACID TRANSPORTER"/>
    <property type="match status" value="1"/>
</dbReference>
<dbReference type="EMBL" id="JBHSKX010000001">
    <property type="protein sequence ID" value="MFC5366126.1"/>
    <property type="molecule type" value="Genomic_DNA"/>
</dbReference>
<dbReference type="InterPro" id="IPR050833">
    <property type="entry name" value="Poly_Biosynth_Transport"/>
</dbReference>
<dbReference type="RefSeq" id="WP_227228516.1">
    <property type="nucleotide sequence ID" value="NZ_JAJCVJ010000001.1"/>
</dbReference>
<comment type="caution">
    <text evidence="7">The sequence shown here is derived from an EMBL/GenBank/DDBJ whole genome shotgun (WGS) entry which is preliminary data.</text>
</comment>
<dbReference type="GO" id="GO:0005886">
    <property type="term" value="C:plasma membrane"/>
    <property type="evidence" value="ECO:0007669"/>
    <property type="project" value="UniProtKB-SubCell"/>
</dbReference>
<keyword evidence="2" id="KW-1003">Cell membrane</keyword>
<evidence type="ECO:0000313" key="8">
    <source>
        <dbReference type="Proteomes" id="UP001596201"/>
    </source>
</evidence>
<proteinExistence type="predicted"/>
<sequence length="488" mass="51406">MKDTPTLSVGREALLALGSKVLMAAIGFGGYLLFTFLIGREGMGNYEAVLAAAFVLAQIPAGIGTAIKKRVSEVDIDPPEFLGVGILAHGVFTVILVVVYLLVEPWAADYFGSSDLALGVVLVVFSLGLFNVTNRFYSGTGHPAASSWADALRSVLTFVAQILLIWWGLETFGLVVGLVAATFLTGVVSAVASKVTPAIPTAETARTVYDFARWSVPTSMLTNLYSSADVLIIKGLAGVALAGPVGASGAGMYGLAKRLAMPAAMFAGSIRDALSVKSSGVDSAGGDVRADLANSLSYTGLIAIPLFFGALAIDDALLLFFDESYADGPALAITGMALFQVFNTFRLPFEAVLEGTDRPRTIFRVNVLVLLVHVPLAVALGYTYGLMGVIAATITAEALRVVVYQYLAHTDYGGVVLTRPMAEQTLAGLSMLGIVVGLREYVVSIQSIVWLVLVVGIGAGVYFTVLLAISRHFRETLRHTVPGVDRVL</sequence>
<dbReference type="InterPro" id="IPR002797">
    <property type="entry name" value="Polysacc_synth"/>
</dbReference>
<feature type="transmembrane region" description="Helical" evidence="6">
    <location>
        <begin position="109"/>
        <end position="130"/>
    </location>
</feature>
<organism evidence="7 8">
    <name type="scientific">Salinirubrum litoreum</name>
    <dbReference type="NCBI Taxonomy" id="1126234"/>
    <lineage>
        <taxon>Archaea</taxon>
        <taxon>Methanobacteriati</taxon>
        <taxon>Methanobacteriota</taxon>
        <taxon>Stenosarchaea group</taxon>
        <taxon>Halobacteria</taxon>
        <taxon>Halobacteriales</taxon>
        <taxon>Haloferacaceae</taxon>
        <taxon>Salinirubrum</taxon>
    </lineage>
</organism>
<dbReference type="AlphaFoldDB" id="A0ABD5R7V0"/>
<keyword evidence="8" id="KW-1185">Reference proteome</keyword>
<evidence type="ECO:0000256" key="1">
    <source>
        <dbReference type="ARBA" id="ARBA00004651"/>
    </source>
</evidence>
<feature type="transmembrane region" description="Helical" evidence="6">
    <location>
        <begin position="21"/>
        <end position="39"/>
    </location>
</feature>
<name>A0ABD5R7V0_9EURY</name>
<evidence type="ECO:0000256" key="3">
    <source>
        <dbReference type="ARBA" id="ARBA00022692"/>
    </source>
</evidence>
<feature type="transmembrane region" description="Helical" evidence="6">
    <location>
        <begin position="151"/>
        <end position="169"/>
    </location>
</feature>
<gene>
    <name evidence="7" type="ORF">ACFPJ5_04195</name>
</gene>
<comment type="subcellular location">
    <subcellularLocation>
        <location evidence="1">Cell membrane</location>
        <topology evidence="1">Multi-pass membrane protein</topology>
    </subcellularLocation>
</comment>
<accession>A0ABD5R7V0</accession>
<keyword evidence="5 6" id="KW-0472">Membrane</keyword>
<feature type="transmembrane region" description="Helical" evidence="6">
    <location>
        <begin position="45"/>
        <end position="67"/>
    </location>
</feature>
<evidence type="ECO:0000256" key="4">
    <source>
        <dbReference type="ARBA" id="ARBA00022989"/>
    </source>
</evidence>
<reference evidence="7 8" key="1">
    <citation type="journal article" date="2019" name="Int. J. Syst. Evol. Microbiol.">
        <title>The Global Catalogue of Microorganisms (GCM) 10K type strain sequencing project: providing services to taxonomists for standard genome sequencing and annotation.</title>
        <authorList>
            <consortium name="The Broad Institute Genomics Platform"/>
            <consortium name="The Broad Institute Genome Sequencing Center for Infectious Disease"/>
            <person name="Wu L."/>
            <person name="Ma J."/>
        </authorList>
    </citation>
    <scope>NUCLEOTIDE SEQUENCE [LARGE SCALE GENOMIC DNA]</scope>
    <source>
        <strain evidence="7 8">CGMCC 1.12237</strain>
    </source>
</reference>
<evidence type="ECO:0000256" key="5">
    <source>
        <dbReference type="ARBA" id="ARBA00023136"/>
    </source>
</evidence>
<feature type="transmembrane region" description="Helical" evidence="6">
    <location>
        <begin position="330"/>
        <end position="349"/>
    </location>
</feature>
<feature type="transmembrane region" description="Helical" evidence="6">
    <location>
        <begin position="298"/>
        <end position="318"/>
    </location>
</feature>
<feature type="transmembrane region" description="Helical" evidence="6">
    <location>
        <begin position="175"/>
        <end position="192"/>
    </location>
</feature>
<feature type="transmembrane region" description="Helical" evidence="6">
    <location>
        <begin position="448"/>
        <end position="469"/>
    </location>
</feature>
<feature type="transmembrane region" description="Helical" evidence="6">
    <location>
        <begin position="79"/>
        <end position="103"/>
    </location>
</feature>
<evidence type="ECO:0000256" key="2">
    <source>
        <dbReference type="ARBA" id="ARBA00022475"/>
    </source>
</evidence>
<dbReference type="PANTHER" id="PTHR30250:SF28">
    <property type="entry name" value="POLYSACCHARIDE BIOSYNTHESIS PROTEIN"/>
    <property type="match status" value="1"/>
</dbReference>
<feature type="transmembrane region" description="Helical" evidence="6">
    <location>
        <begin position="361"/>
        <end position="380"/>
    </location>
</feature>
<dbReference type="Proteomes" id="UP001596201">
    <property type="component" value="Unassembled WGS sequence"/>
</dbReference>
<evidence type="ECO:0000256" key="6">
    <source>
        <dbReference type="SAM" id="Phobius"/>
    </source>
</evidence>
<evidence type="ECO:0000313" key="7">
    <source>
        <dbReference type="EMBL" id="MFC5366126.1"/>
    </source>
</evidence>
<keyword evidence="4 6" id="KW-1133">Transmembrane helix</keyword>